<keyword evidence="2 10" id="KW-0813">Transport</keyword>
<protein>
    <submittedName>
        <fullName evidence="12">Mitochondrial thiamine pyrophosphate transporter</fullName>
    </submittedName>
</protein>
<comment type="subcellular location">
    <subcellularLocation>
        <location evidence="1">Mitochondrion inner membrane</location>
        <topology evidence="1">Multi-pass membrane protein</topology>
    </subcellularLocation>
</comment>
<evidence type="ECO:0000256" key="4">
    <source>
        <dbReference type="ARBA" id="ARBA00022737"/>
    </source>
</evidence>
<dbReference type="SUPFAM" id="SSF103506">
    <property type="entry name" value="Mitochondrial carrier"/>
    <property type="match status" value="1"/>
</dbReference>
<keyword evidence="4" id="KW-0677">Repeat</keyword>
<gene>
    <name evidence="12" type="primary">TPC1</name>
    <name evidence="12" type="ORF">C6P40_002030</name>
</gene>
<evidence type="ECO:0000256" key="6">
    <source>
        <dbReference type="ARBA" id="ARBA00022989"/>
    </source>
</evidence>
<dbReference type="AlphaFoldDB" id="A0A9P6WQS9"/>
<keyword evidence="3 9" id="KW-0812">Transmembrane</keyword>
<dbReference type="Gene3D" id="1.50.40.10">
    <property type="entry name" value="Mitochondrial carrier domain"/>
    <property type="match status" value="1"/>
</dbReference>
<dbReference type="Pfam" id="PF00153">
    <property type="entry name" value="Mito_carr"/>
    <property type="match status" value="3"/>
</dbReference>
<dbReference type="GO" id="GO:0055085">
    <property type="term" value="P:transmembrane transport"/>
    <property type="evidence" value="ECO:0007669"/>
    <property type="project" value="InterPro"/>
</dbReference>
<dbReference type="PROSITE" id="PS50920">
    <property type="entry name" value="SOLCAR"/>
    <property type="match status" value="3"/>
</dbReference>
<dbReference type="InterPro" id="IPR002067">
    <property type="entry name" value="MCP"/>
</dbReference>
<comment type="caution">
    <text evidence="12">The sequence shown here is derived from an EMBL/GenBank/DDBJ whole genome shotgun (WGS) entry which is preliminary data.</text>
</comment>
<evidence type="ECO:0000256" key="3">
    <source>
        <dbReference type="ARBA" id="ARBA00022692"/>
    </source>
</evidence>
<reference evidence="12" key="1">
    <citation type="submission" date="2020-11" db="EMBL/GenBank/DDBJ databases">
        <title>Kefir isolates.</title>
        <authorList>
            <person name="Marcisauskas S."/>
            <person name="Kim Y."/>
            <person name="Blasche S."/>
        </authorList>
    </citation>
    <scope>NUCLEOTIDE SEQUENCE</scope>
    <source>
        <strain evidence="12">Olga-1</strain>
    </source>
</reference>
<evidence type="ECO:0000256" key="10">
    <source>
        <dbReference type="RuleBase" id="RU000488"/>
    </source>
</evidence>
<evidence type="ECO:0000256" key="2">
    <source>
        <dbReference type="ARBA" id="ARBA00022448"/>
    </source>
</evidence>
<organism evidence="12 13">
    <name type="scientific">Pichia californica</name>
    <dbReference type="NCBI Taxonomy" id="460514"/>
    <lineage>
        <taxon>Eukaryota</taxon>
        <taxon>Fungi</taxon>
        <taxon>Dikarya</taxon>
        <taxon>Ascomycota</taxon>
        <taxon>Saccharomycotina</taxon>
        <taxon>Pichiomycetes</taxon>
        <taxon>Pichiales</taxon>
        <taxon>Pichiaceae</taxon>
        <taxon>Pichia</taxon>
    </lineage>
</organism>
<evidence type="ECO:0000256" key="8">
    <source>
        <dbReference type="ARBA" id="ARBA00023136"/>
    </source>
</evidence>
<evidence type="ECO:0000313" key="12">
    <source>
        <dbReference type="EMBL" id="KAG0690667.1"/>
    </source>
</evidence>
<feature type="repeat" description="Solcar" evidence="9">
    <location>
        <begin position="219"/>
        <end position="301"/>
    </location>
</feature>
<evidence type="ECO:0000256" key="1">
    <source>
        <dbReference type="ARBA" id="ARBA00004448"/>
    </source>
</evidence>
<evidence type="ECO:0000313" key="13">
    <source>
        <dbReference type="Proteomes" id="UP000697127"/>
    </source>
</evidence>
<evidence type="ECO:0000256" key="9">
    <source>
        <dbReference type="PROSITE-ProRule" id="PRU00282"/>
    </source>
</evidence>
<feature type="transmembrane region" description="Helical" evidence="11">
    <location>
        <begin position="12"/>
        <end position="32"/>
    </location>
</feature>
<name>A0A9P6WQS9_9ASCO</name>
<dbReference type="InterPro" id="IPR023395">
    <property type="entry name" value="MCP_dom_sf"/>
</dbReference>
<accession>A0A9P6WQS9</accession>
<dbReference type="PRINTS" id="PR00926">
    <property type="entry name" value="MITOCARRIER"/>
</dbReference>
<proteinExistence type="inferred from homology"/>
<feature type="transmembrane region" description="Helical" evidence="11">
    <location>
        <begin position="215"/>
        <end position="242"/>
    </location>
</feature>
<feature type="repeat" description="Solcar" evidence="9">
    <location>
        <begin position="116"/>
        <end position="201"/>
    </location>
</feature>
<evidence type="ECO:0000256" key="5">
    <source>
        <dbReference type="ARBA" id="ARBA00022792"/>
    </source>
</evidence>
<feature type="repeat" description="Solcar" evidence="9">
    <location>
        <begin position="12"/>
        <end position="98"/>
    </location>
</feature>
<keyword evidence="7" id="KW-0496">Mitochondrion</keyword>
<keyword evidence="6 11" id="KW-1133">Transmembrane helix</keyword>
<keyword evidence="13" id="KW-1185">Reference proteome</keyword>
<dbReference type="PANTHER" id="PTHR24089">
    <property type="entry name" value="SOLUTE CARRIER FAMILY 25"/>
    <property type="match status" value="1"/>
</dbReference>
<comment type="similarity">
    <text evidence="10">Belongs to the mitochondrial carrier (TC 2.A.29) family.</text>
</comment>
<dbReference type="InterPro" id="IPR018108">
    <property type="entry name" value="MCP_transmembrane"/>
</dbReference>
<feature type="transmembrane region" description="Helical" evidence="11">
    <location>
        <begin position="173"/>
        <end position="195"/>
    </location>
</feature>
<dbReference type="Proteomes" id="UP000697127">
    <property type="component" value="Unassembled WGS sequence"/>
</dbReference>
<keyword evidence="5" id="KW-0999">Mitochondrion inner membrane</keyword>
<dbReference type="OrthoDB" id="18574at2759"/>
<dbReference type="GO" id="GO:0005743">
    <property type="term" value="C:mitochondrial inner membrane"/>
    <property type="evidence" value="ECO:0007669"/>
    <property type="project" value="UniProtKB-SubCell"/>
</dbReference>
<keyword evidence="8 9" id="KW-0472">Membrane</keyword>
<evidence type="ECO:0000256" key="7">
    <source>
        <dbReference type="ARBA" id="ARBA00023128"/>
    </source>
</evidence>
<dbReference type="EMBL" id="PUHW01000023">
    <property type="protein sequence ID" value="KAG0690667.1"/>
    <property type="molecule type" value="Genomic_DNA"/>
</dbReference>
<evidence type="ECO:0000256" key="11">
    <source>
        <dbReference type="SAM" id="Phobius"/>
    </source>
</evidence>
<sequence>MSGSFVGTSHEITPWMSVFAGSLSGLIVRFVIAPIDIVKIRLQLHGDPQKYNSITSTIHSILKNEGLRAFWKGNVPAELMYVVYGGAQFTAFTTFSNITNKLRISFNINESKSEFDTTLQNIIVGALSGCTATCISYPLDLLRTRLASNDTKGFKSLVNEITHIYYQNGFRGFFSGSLIGVNYVALSTGLSFGTYSYLIECDRRGYFDSVKNHNFILTYTGGVTSLAGITAGVVSKTIVYPLDLAKRRLQMRWGTSTFEVLRTVIIKDGIFGIYRGLIPAVLKSAPATGISLACYEFFIGVFKRYNAKHLE</sequence>